<protein>
    <submittedName>
        <fullName evidence="1">Uncharacterized protein</fullName>
    </submittedName>
</protein>
<organism evidence="1">
    <name type="scientific">marine sediment metagenome</name>
    <dbReference type="NCBI Taxonomy" id="412755"/>
    <lineage>
        <taxon>unclassified sequences</taxon>
        <taxon>metagenomes</taxon>
        <taxon>ecological metagenomes</taxon>
    </lineage>
</organism>
<evidence type="ECO:0000313" key="1">
    <source>
        <dbReference type="EMBL" id="GAG40057.1"/>
    </source>
</evidence>
<accession>X0XXZ9</accession>
<gene>
    <name evidence="1" type="ORF">S01H1_71283</name>
</gene>
<reference evidence="1" key="1">
    <citation type="journal article" date="2014" name="Front. Microbiol.">
        <title>High frequency of phylogenetically diverse reductive dehalogenase-homologous genes in deep subseafloor sedimentary metagenomes.</title>
        <authorList>
            <person name="Kawai M."/>
            <person name="Futagami T."/>
            <person name="Toyoda A."/>
            <person name="Takaki Y."/>
            <person name="Nishi S."/>
            <person name="Hori S."/>
            <person name="Arai W."/>
            <person name="Tsubouchi T."/>
            <person name="Morono Y."/>
            <person name="Uchiyama I."/>
            <person name="Ito T."/>
            <person name="Fujiyama A."/>
            <person name="Inagaki F."/>
            <person name="Takami H."/>
        </authorList>
    </citation>
    <scope>NUCLEOTIDE SEQUENCE</scope>
    <source>
        <strain evidence="1">Expedition CK06-06</strain>
    </source>
</reference>
<dbReference type="EMBL" id="BARS01047460">
    <property type="protein sequence ID" value="GAG40057.1"/>
    <property type="molecule type" value="Genomic_DNA"/>
</dbReference>
<dbReference type="AlphaFoldDB" id="X0XXZ9"/>
<proteinExistence type="predicted"/>
<name>X0XXZ9_9ZZZZ</name>
<comment type="caution">
    <text evidence="1">The sequence shown here is derived from an EMBL/GenBank/DDBJ whole genome shotgun (WGS) entry which is preliminary data.</text>
</comment>
<sequence>MERDQSEFNVALSALDVLNRLFTQCSIQAMMMDAAGWFNSLLAIKRRIKVYMKKDEVERTSTFIETIHSKMTKFNKDLQRTGSSQIEWDLYMDLDQFEEFLNKICHDSALIVKYKEKAEEALR</sequence>